<feature type="region of interest" description="Disordered" evidence="1">
    <location>
        <begin position="62"/>
        <end position="97"/>
    </location>
</feature>
<dbReference type="Proteomes" id="UP000735302">
    <property type="component" value="Unassembled WGS sequence"/>
</dbReference>
<name>A0AAV4BRM2_9GAST</name>
<evidence type="ECO:0000313" key="2">
    <source>
        <dbReference type="EMBL" id="GFO21783.1"/>
    </source>
</evidence>
<evidence type="ECO:0000313" key="3">
    <source>
        <dbReference type="Proteomes" id="UP000735302"/>
    </source>
</evidence>
<keyword evidence="3" id="KW-1185">Reference proteome</keyword>
<sequence length="160" mass="17803">MLSGPFFSDLDVRDLIDNDPDSKEDDFDSGESDVDENHGHTLNHLMRESIEEPIENLVLDLEASPSSSDGPNDHVYEGQNNVYRSRARSSSIPRNDQAEVVDRRIVRGWVRGRSRGGGPRSRGGTGYNQHSACHHASGIITPNLFIGCNQPMSWVVYLLL</sequence>
<organism evidence="2 3">
    <name type="scientific">Plakobranchus ocellatus</name>
    <dbReference type="NCBI Taxonomy" id="259542"/>
    <lineage>
        <taxon>Eukaryota</taxon>
        <taxon>Metazoa</taxon>
        <taxon>Spiralia</taxon>
        <taxon>Lophotrochozoa</taxon>
        <taxon>Mollusca</taxon>
        <taxon>Gastropoda</taxon>
        <taxon>Heterobranchia</taxon>
        <taxon>Euthyneura</taxon>
        <taxon>Panpulmonata</taxon>
        <taxon>Sacoglossa</taxon>
        <taxon>Placobranchoidea</taxon>
        <taxon>Plakobranchidae</taxon>
        <taxon>Plakobranchus</taxon>
    </lineage>
</organism>
<feature type="region of interest" description="Disordered" evidence="1">
    <location>
        <begin position="1"/>
        <end position="39"/>
    </location>
</feature>
<gene>
    <name evidence="2" type="ORF">PoB_004828800</name>
</gene>
<dbReference type="AlphaFoldDB" id="A0AAV4BRM2"/>
<proteinExistence type="predicted"/>
<comment type="caution">
    <text evidence="2">The sequence shown here is derived from an EMBL/GenBank/DDBJ whole genome shotgun (WGS) entry which is preliminary data.</text>
</comment>
<protein>
    <submittedName>
        <fullName evidence="2">Uncharacterized protein</fullName>
    </submittedName>
</protein>
<evidence type="ECO:0000256" key="1">
    <source>
        <dbReference type="SAM" id="MobiDB-lite"/>
    </source>
</evidence>
<reference evidence="2 3" key="1">
    <citation type="journal article" date="2021" name="Elife">
        <title>Chloroplast acquisition without the gene transfer in kleptoplastic sea slugs, Plakobranchus ocellatus.</title>
        <authorList>
            <person name="Maeda T."/>
            <person name="Takahashi S."/>
            <person name="Yoshida T."/>
            <person name="Shimamura S."/>
            <person name="Takaki Y."/>
            <person name="Nagai Y."/>
            <person name="Toyoda A."/>
            <person name="Suzuki Y."/>
            <person name="Arimoto A."/>
            <person name="Ishii H."/>
            <person name="Satoh N."/>
            <person name="Nishiyama T."/>
            <person name="Hasebe M."/>
            <person name="Maruyama T."/>
            <person name="Minagawa J."/>
            <person name="Obokata J."/>
            <person name="Shigenobu S."/>
        </authorList>
    </citation>
    <scope>NUCLEOTIDE SEQUENCE [LARGE SCALE GENOMIC DNA]</scope>
</reference>
<feature type="compositionally biased region" description="Acidic residues" evidence="1">
    <location>
        <begin position="17"/>
        <end position="34"/>
    </location>
</feature>
<dbReference type="EMBL" id="BLXT01005284">
    <property type="protein sequence ID" value="GFO21783.1"/>
    <property type="molecule type" value="Genomic_DNA"/>
</dbReference>
<accession>A0AAV4BRM2</accession>
<feature type="compositionally biased region" description="Polar residues" evidence="1">
    <location>
        <begin position="78"/>
        <end position="94"/>
    </location>
</feature>